<feature type="transmembrane region" description="Helical" evidence="2">
    <location>
        <begin position="232"/>
        <end position="256"/>
    </location>
</feature>
<dbReference type="RefSeq" id="WP_180841205.1">
    <property type="nucleotide sequence ID" value="NZ_CP059154.1"/>
</dbReference>
<gene>
    <name evidence="4" type="ORF">HYG81_18415</name>
</gene>
<evidence type="ECO:0000259" key="3">
    <source>
        <dbReference type="Pfam" id="PF03703"/>
    </source>
</evidence>
<keyword evidence="5" id="KW-1185">Reference proteome</keyword>
<dbReference type="InterPro" id="IPR014529">
    <property type="entry name" value="UCP026631"/>
</dbReference>
<dbReference type="PANTHER" id="PTHR34473">
    <property type="entry name" value="UPF0699 TRANSMEMBRANE PROTEIN YDBS"/>
    <property type="match status" value="1"/>
</dbReference>
<dbReference type="KEGG" id="nay:HYG81_18415"/>
<proteinExistence type="predicted"/>
<dbReference type="PIRSF" id="PIRSF026631">
    <property type="entry name" value="UCP026631"/>
    <property type="match status" value="1"/>
</dbReference>
<reference evidence="4 5" key="1">
    <citation type="submission" date="2020-07" db="EMBL/GenBank/DDBJ databases">
        <title>Natrinema (YPL30) sp. nov. and Haloterrigena xxxxxx (YPL8) sp. nov., isolated from a salt mine.</title>
        <authorList>
            <person name="Cui H."/>
        </authorList>
    </citation>
    <scope>NUCLEOTIDE SEQUENCE [LARGE SCALE GENOMIC DNA]</scope>
    <source>
        <strain evidence="4 5">YPL13</strain>
    </source>
</reference>
<accession>A0A7D6GUW7</accession>
<dbReference type="PANTHER" id="PTHR34473:SF3">
    <property type="entry name" value="TRANSMEMBRANE PROTEIN-RELATED"/>
    <property type="match status" value="1"/>
</dbReference>
<feature type="domain" description="YdbS-like PH" evidence="3">
    <location>
        <begin position="259"/>
        <end position="341"/>
    </location>
</feature>
<feature type="compositionally biased region" description="Acidic residues" evidence="1">
    <location>
        <begin position="151"/>
        <end position="164"/>
    </location>
</feature>
<name>A0A7D6GUW7_9EURY</name>
<evidence type="ECO:0000256" key="1">
    <source>
        <dbReference type="SAM" id="MobiDB-lite"/>
    </source>
</evidence>
<feature type="domain" description="YdbS-like PH" evidence="3">
    <location>
        <begin position="62"/>
        <end position="141"/>
    </location>
</feature>
<feature type="transmembrane region" description="Helical" evidence="2">
    <location>
        <begin position="40"/>
        <end position="60"/>
    </location>
</feature>
<keyword evidence="2" id="KW-0472">Membrane</keyword>
<feature type="domain" description="YdbS-like PH" evidence="3">
    <location>
        <begin position="410"/>
        <end position="490"/>
    </location>
</feature>
<dbReference type="Pfam" id="PF03703">
    <property type="entry name" value="bPH_2"/>
    <property type="match status" value="3"/>
</dbReference>
<feature type="transmembrane region" description="Helical" evidence="2">
    <location>
        <begin position="392"/>
        <end position="410"/>
    </location>
</feature>
<feature type="region of interest" description="Disordered" evidence="1">
    <location>
        <begin position="139"/>
        <end position="174"/>
    </location>
</feature>
<feature type="region of interest" description="Disordered" evidence="1">
    <location>
        <begin position="506"/>
        <end position="534"/>
    </location>
</feature>
<evidence type="ECO:0000256" key="2">
    <source>
        <dbReference type="SAM" id="Phobius"/>
    </source>
</evidence>
<feature type="compositionally biased region" description="Acidic residues" evidence="1">
    <location>
        <begin position="521"/>
        <end position="534"/>
    </location>
</feature>
<organism evidence="4 5">
    <name type="scientific">Natrinema zhouii</name>
    <dbReference type="NCBI Taxonomy" id="1710539"/>
    <lineage>
        <taxon>Archaea</taxon>
        <taxon>Methanobacteriati</taxon>
        <taxon>Methanobacteriota</taxon>
        <taxon>Stenosarchaea group</taxon>
        <taxon>Halobacteria</taxon>
        <taxon>Halobacteriales</taxon>
        <taxon>Natrialbaceae</taxon>
        <taxon>Natrinema</taxon>
    </lineage>
</organism>
<feature type="transmembrane region" description="Helical" evidence="2">
    <location>
        <begin position="186"/>
        <end position="212"/>
    </location>
</feature>
<dbReference type="EMBL" id="CP059154">
    <property type="protein sequence ID" value="QLK26024.1"/>
    <property type="molecule type" value="Genomic_DNA"/>
</dbReference>
<dbReference type="OrthoDB" id="107421at2157"/>
<protein>
    <submittedName>
        <fullName evidence="4">PH domain-containing protein</fullName>
    </submittedName>
</protein>
<dbReference type="Proteomes" id="UP000510869">
    <property type="component" value="Chromosome"/>
</dbReference>
<dbReference type="InterPro" id="IPR005182">
    <property type="entry name" value="YdbS-like_PH"/>
</dbReference>
<evidence type="ECO:0000313" key="4">
    <source>
        <dbReference type="EMBL" id="QLK26024.1"/>
    </source>
</evidence>
<evidence type="ECO:0000313" key="5">
    <source>
        <dbReference type="Proteomes" id="UP000510869"/>
    </source>
</evidence>
<dbReference type="AlphaFoldDB" id="A0A7D6GUW7"/>
<keyword evidence="2" id="KW-0812">Transmembrane</keyword>
<sequence length="534" mass="59295">MRKLHPASIAVRSLSRSLNTGFVFFVIGIIVSPGGNGMNLLSVFGLVLFGVVTGIVYEFAYYQRFRYELTADTFDVTSGVISRRDRELPLGRVQNVDIRQNVIERILGIAAVHIETAGGGETEVSLQYVDESEARHLRRQLRGGAGAERTEGDDETALESEADAAESATEPAEDEEILFEIRPRELAILSVFTIDPGASVLGGIALSFASGFDPETLLPTDRIAGLPGPATGLFLLAWGLLLFVLAAWIVSAILTFTRYYGFRLTRVDDELYYERGLLQRYSGTIPLEKVQTLTISESIPFRWFGYAALSVETAGYAPGQSDSRGTESAIPLADATRVRTLARAIEPFGPVDLESPPRRARERYVVRYLLVVAAVVVGAYLLARYTTVVRQWYVLAALAVLAPFAAHLKWSSRGYRIDDRYFLTRTGFWRRTTKVVPYYRVQAVLHQATIFQRRRGLASVTADTASSASLLGRAATAYDVDTDRGLELQAVIEERLQDRLRARQRQRTVGRWFRDSGESDSPTEEPSEEPDDES</sequence>
<feature type="transmembrane region" description="Helical" evidence="2">
    <location>
        <begin position="16"/>
        <end position="34"/>
    </location>
</feature>
<dbReference type="GeneID" id="56145222"/>
<feature type="transmembrane region" description="Helical" evidence="2">
    <location>
        <begin position="365"/>
        <end position="386"/>
    </location>
</feature>
<keyword evidence="2" id="KW-1133">Transmembrane helix</keyword>